<dbReference type="InterPro" id="IPR015266">
    <property type="entry name" value="DUF1947"/>
</dbReference>
<dbReference type="eggNOG" id="arCOG00985">
    <property type="taxonomic scope" value="Archaea"/>
</dbReference>
<dbReference type="RefSeq" id="WP_013867315.1">
    <property type="nucleotide sequence ID" value="NC_015636.1"/>
</dbReference>
<dbReference type="GO" id="GO:0001731">
    <property type="term" value="P:formation of translation preinitiation complex"/>
    <property type="evidence" value="ECO:0007669"/>
    <property type="project" value="TreeGrafter"/>
</dbReference>
<feature type="domain" description="PUA" evidence="1">
    <location>
        <begin position="77"/>
        <end position="152"/>
    </location>
</feature>
<dbReference type="NCBIfam" id="TIGR03684">
    <property type="entry name" value="arCOG00985"/>
    <property type="match status" value="1"/>
</dbReference>
<reference evidence="2" key="1">
    <citation type="submission" date="2011-05" db="EMBL/GenBank/DDBJ databases">
        <title>Complete sequence of chromosome of Methanothermococcus okinawensis IH1.</title>
        <authorList>
            <consortium name="US DOE Joint Genome Institute"/>
            <person name="Lucas S."/>
            <person name="Han J."/>
            <person name="Lapidus A."/>
            <person name="Cheng J.-F."/>
            <person name="Goodwin L."/>
            <person name="Pitluck S."/>
            <person name="Peters L."/>
            <person name="Mikhailova N."/>
            <person name="Held B."/>
            <person name="Han C."/>
            <person name="Tapia R."/>
            <person name="Land M."/>
            <person name="Hauser L."/>
            <person name="Kyrpides N."/>
            <person name="Ivanova N."/>
            <person name="Pagani I."/>
            <person name="Sieprawska-Lupa M."/>
            <person name="Takai K."/>
            <person name="Miyazaki J."/>
            <person name="Whitman W."/>
            <person name="Woyke T."/>
        </authorList>
    </citation>
    <scope>NUCLEOTIDE SEQUENCE [LARGE SCALE GENOMIC DNA]</scope>
    <source>
        <strain evidence="2">IH1</strain>
    </source>
</reference>
<sequence>MEIKRRYCLKKKELKRIREELNNIFGIEVIPKNANGELAITDNYEMILLNNEPIAFKLNDKIYPTLKTLLTHELNKGKVVVDMGAVRFLAKGADVMAPGIVDADENIKKGDVVFVVDETHGRPLCVGEALMDGKEMKESNKGRAIKTIHYIGDDIWKF</sequence>
<dbReference type="Pfam" id="PF09183">
    <property type="entry name" value="DUF1947"/>
    <property type="match status" value="1"/>
</dbReference>
<dbReference type="Proteomes" id="UP000009296">
    <property type="component" value="Chromosome"/>
</dbReference>
<dbReference type="InterPro" id="IPR002478">
    <property type="entry name" value="PUA"/>
</dbReference>
<evidence type="ECO:0000313" key="3">
    <source>
        <dbReference type="Proteomes" id="UP000009296"/>
    </source>
</evidence>
<dbReference type="OrthoDB" id="27972at2157"/>
<name>F8ANY9_METOI</name>
<dbReference type="InterPro" id="IPR036974">
    <property type="entry name" value="PUA_sf"/>
</dbReference>
<dbReference type="GO" id="GO:0003723">
    <property type="term" value="F:RNA binding"/>
    <property type="evidence" value="ECO:0007669"/>
    <property type="project" value="InterPro"/>
</dbReference>
<organism evidence="2 3">
    <name type="scientific">Methanothermococcus okinawensis (strain DSM 14208 / JCM 11175 / IH1)</name>
    <dbReference type="NCBI Taxonomy" id="647113"/>
    <lineage>
        <taxon>Archaea</taxon>
        <taxon>Methanobacteriati</taxon>
        <taxon>Methanobacteriota</taxon>
        <taxon>Methanomada group</taxon>
        <taxon>Methanococci</taxon>
        <taxon>Methanococcales</taxon>
        <taxon>Methanococcaceae</taxon>
        <taxon>Methanothermococcus</taxon>
    </lineage>
</organism>
<dbReference type="SMART" id="SM00359">
    <property type="entry name" value="PUA"/>
    <property type="match status" value="1"/>
</dbReference>
<dbReference type="InterPro" id="IPR022430">
    <property type="entry name" value="CHP03684"/>
</dbReference>
<dbReference type="KEGG" id="mok:Metok_1163"/>
<dbReference type="Gene3D" id="2.30.130.10">
    <property type="entry name" value="PUA domain"/>
    <property type="match status" value="1"/>
</dbReference>
<dbReference type="PIRSF" id="PIRSF005067">
    <property type="entry name" value="Tma_RNA-bind_prd"/>
    <property type="match status" value="1"/>
</dbReference>
<dbReference type="EMBL" id="CP002792">
    <property type="protein sequence ID" value="AEH07131.1"/>
    <property type="molecule type" value="Genomic_DNA"/>
</dbReference>
<evidence type="ECO:0000313" key="2">
    <source>
        <dbReference type="EMBL" id="AEH07131.1"/>
    </source>
</evidence>
<gene>
    <name evidence="2" type="ordered locus">Metok_1163</name>
</gene>
<dbReference type="PANTHER" id="PTHR22798">
    <property type="entry name" value="MCT-1 PROTEIN"/>
    <property type="match status" value="1"/>
</dbReference>
<dbReference type="InterPro" id="IPR015947">
    <property type="entry name" value="PUA-like_sf"/>
</dbReference>
<protein>
    <submittedName>
        <fullName evidence="2">Universal PUA-domain-containing protein</fullName>
    </submittedName>
</protein>
<dbReference type="PROSITE" id="PS50890">
    <property type="entry name" value="PUA"/>
    <property type="match status" value="1"/>
</dbReference>
<dbReference type="NCBIfam" id="NF011153">
    <property type="entry name" value="PRK14560.1-4"/>
    <property type="match status" value="1"/>
</dbReference>
<dbReference type="SUPFAM" id="SSF88697">
    <property type="entry name" value="PUA domain-like"/>
    <property type="match status" value="1"/>
</dbReference>
<dbReference type="InterPro" id="IPR004521">
    <property type="entry name" value="Uncharacterised_CHP00451"/>
</dbReference>
<accession>F8ANY9</accession>
<keyword evidence="3" id="KW-1185">Reference proteome</keyword>
<dbReference type="STRING" id="647113.Metok_1163"/>
<dbReference type="GeneID" id="10773319"/>
<dbReference type="AlphaFoldDB" id="F8ANY9"/>
<evidence type="ECO:0000259" key="1">
    <source>
        <dbReference type="SMART" id="SM00359"/>
    </source>
</evidence>
<dbReference type="NCBIfam" id="TIGR00451">
    <property type="entry name" value="unchar_dom_2"/>
    <property type="match status" value="1"/>
</dbReference>
<dbReference type="HOGENOM" id="CLU_090468_1_1_2"/>
<dbReference type="CDD" id="cd21154">
    <property type="entry name" value="PUA_MJ1432-like"/>
    <property type="match status" value="1"/>
</dbReference>
<dbReference type="PANTHER" id="PTHR22798:SF0">
    <property type="entry name" value="MALIGNANT T-CELL-AMPLIFIED SEQUENCE 1"/>
    <property type="match status" value="1"/>
</dbReference>
<dbReference type="Pfam" id="PF01472">
    <property type="entry name" value="PUA"/>
    <property type="match status" value="1"/>
</dbReference>
<dbReference type="InterPro" id="IPR016437">
    <property type="entry name" value="MCT-1/Tma20"/>
</dbReference>
<dbReference type="CDD" id="cd11580">
    <property type="entry name" value="eIF2D_N_like"/>
    <property type="match status" value="1"/>
</dbReference>
<proteinExistence type="predicted"/>
<dbReference type="Gene3D" id="3.10.450.120">
    <property type="entry name" value="Pre-PUA domain, domain 1"/>
    <property type="match status" value="1"/>
</dbReference>